<keyword evidence="8" id="KW-1133">Transmembrane helix</keyword>
<dbReference type="GO" id="GO:0055085">
    <property type="term" value="P:transmembrane transport"/>
    <property type="evidence" value="ECO:0007669"/>
    <property type="project" value="InterPro"/>
</dbReference>
<keyword evidence="4" id="KW-1003">Cell membrane</keyword>
<sequence length="199" mass="20429">MPHGRWAVVGGAFLLGWLLFALVWLAGRGDGVAAPGPEQPAAAAQVFEPLPRPATAGDAATPLPAPSAEAPRVVEEPPAAAAPAPLPAEPVPLPPSIEESAPIAGEAVQAPSPLAEQSPSPRYPLEALRRGDSGTVVLQVQVDAQGQPVSIDVAERSGSRDLDRAALEAVSRWHFEPARDAAGTPVPGTLAVPIDFKLE</sequence>
<feature type="compositionally biased region" description="Low complexity" evidence="10">
    <location>
        <begin position="66"/>
        <end position="83"/>
    </location>
</feature>
<keyword evidence="13" id="KW-1185">Reference proteome</keyword>
<evidence type="ECO:0000256" key="10">
    <source>
        <dbReference type="SAM" id="MobiDB-lite"/>
    </source>
</evidence>
<dbReference type="Proteomes" id="UP000033067">
    <property type="component" value="Chromosome"/>
</dbReference>
<keyword evidence="9" id="KW-0472">Membrane</keyword>
<dbReference type="EMBL" id="CP011144">
    <property type="protein sequence ID" value="AKC88437.1"/>
    <property type="molecule type" value="Genomic_DNA"/>
</dbReference>
<keyword evidence="7" id="KW-0653">Protein transport</keyword>
<comment type="subcellular location">
    <subcellularLocation>
        <location evidence="1">Cell inner membrane</location>
        <topology evidence="1">Single-pass membrane protein</topology>
        <orientation evidence="1">Periplasmic side</orientation>
    </subcellularLocation>
</comment>
<dbReference type="Pfam" id="PF03544">
    <property type="entry name" value="TonB_C"/>
    <property type="match status" value="1"/>
</dbReference>
<dbReference type="GO" id="GO:0098797">
    <property type="term" value="C:plasma membrane protein complex"/>
    <property type="evidence" value="ECO:0007669"/>
    <property type="project" value="TreeGrafter"/>
</dbReference>
<dbReference type="PATRIC" id="fig|314722.6.peg.3213"/>
<evidence type="ECO:0000256" key="2">
    <source>
        <dbReference type="ARBA" id="ARBA00006555"/>
    </source>
</evidence>
<feature type="domain" description="TonB C-terminal" evidence="11">
    <location>
        <begin position="108"/>
        <end position="199"/>
    </location>
</feature>
<dbReference type="InterPro" id="IPR051045">
    <property type="entry name" value="TonB-dependent_transducer"/>
</dbReference>
<evidence type="ECO:0000259" key="11">
    <source>
        <dbReference type="PROSITE" id="PS52015"/>
    </source>
</evidence>
<keyword evidence="5" id="KW-0997">Cell inner membrane</keyword>
<feature type="region of interest" description="Disordered" evidence="10">
    <location>
        <begin position="46"/>
        <end position="121"/>
    </location>
</feature>
<dbReference type="SUPFAM" id="SSF74653">
    <property type="entry name" value="TolA/TonB C-terminal domain"/>
    <property type="match status" value="1"/>
</dbReference>
<feature type="compositionally biased region" description="Pro residues" evidence="10">
    <location>
        <begin position="84"/>
        <end position="95"/>
    </location>
</feature>
<dbReference type="AlphaFoldDB" id="A0A0E3Z406"/>
<dbReference type="InterPro" id="IPR006260">
    <property type="entry name" value="TonB/TolA_C"/>
</dbReference>
<evidence type="ECO:0000313" key="12">
    <source>
        <dbReference type="EMBL" id="AKC88437.1"/>
    </source>
</evidence>
<evidence type="ECO:0000256" key="1">
    <source>
        <dbReference type="ARBA" id="ARBA00004383"/>
    </source>
</evidence>
<keyword evidence="3" id="KW-0813">Transport</keyword>
<gene>
    <name evidence="12" type="ORF">WQ53_14840</name>
</gene>
<comment type="similarity">
    <text evidence="2">Belongs to the TonB family.</text>
</comment>
<dbReference type="GO" id="GO:0015031">
    <property type="term" value="P:protein transport"/>
    <property type="evidence" value="ECO:0007669"/>
    <property type="project" value="UniProtKB-KW"/>
</dbReference>
<name>A0A0E3Z406_9GAMM</name>
<keyword evidence="6" id="KW-0812">Transmembrane</keyword>
<evidence type="ECO:0000256" key="6">
    <source>
        <dbReference type="ARBA" id="ARBA00022692"/>
    </source>
</evidence>
<evidence type="ECO:0000256" key="7">
    <source>
        <dbReference type="ARBA" id="ARBA00022927"/>
    </source>
</evidence>
<dbReference type="PROSITE" id="PS52015">
    <property type="entry name" value="TONB_CTD"/>
    <property type="match status" value="1"/>
</dbReference>
<evidence type="ECO:0000256" key="9">
    <source>
        <dbReference type="ARBA" id="ARBA00023136"/>
    </source>
</evidence>
<evidence type="ECO:0000256" key="4">
    <source>
        <dbReference type="ARBA" id="ARBA00022475"/>
    </source>
</evidence>
<proteinExistence type="inferred from homology"/>
<dbReference type="PANTHER" id="PTHR33446:SF2">
    <property type="entry name" value="PROTEIN TONB"/>
    <property type="match status" value="1"/>
</dbReference>
<evidence type="ECO:0000256" key="8">
    <source>
        <dbReference type="ARBA" id="ARBA00022989"/>
    </source>
</evidence>
<evidence type="ECO:0000256" key="5">
    <source>
        <dbReference type="ARBA" id="ARBA00022519"/>
    </source>
</evidence>
<dbReference type="Gene3D" id="3.30.1150.10">
    <property type="match status" value="1"/>
</dbReference>
<evidence type="ECO:0000256" key="3">
    <source>
        <dbReference type="ARBA" id="ARBA00022448"/>
    </source>
</evidence>
<reference evidence="12 13" key="1">
    <citation type="journal article" date="2015" name="Genome Announc.">
        <title>Complete Genome Sequence of Pseudoxanthomonas suwonensis Strain J1, a Cellulose-Degrading Bacterium Isolated from Leaf- and Wood-Enriched Soil.</title>
        <authorList>
            <person name="Hou L."/>
            <person name="Jiang J."/>
            <person name="Xu Z."/>
            <person name="Zhou Y."/>
            <person name="Leung F.C."/>
        </authorList>
    </citation>
    <scope>NUCLEOTIDE SEQUENCE [LARGE SCALE GENOMIC DNA]</scope>
    <source>
        <strain evidence="12 13">J1</strain>
    </source>
</reference>
<organism evidence="12 13">
    <name type="scientific">Pseudoxanthomonas suwonensis</name>
    <dbReference type="NCBI Taxonomy" id="314722"/>
    <lineage>
        <taxon>Bacteria</taxon>
        <taxon>Pseudomonadati</taxon>
        <taxon>Pseudomonadota</taxon>
        <taxon>Gammaproteobacteria</taxon>
        <taxon>Lysobacterales</taxon>
        <taxon>Lysobacteraceae</taxon>
        <taxon>Pseudoxanthomonas</taxon>
    </lineage>
</organism>
<dbReference type="PANTHER" id="PTHR33446">
    <property type="entry name" value="PROTEIN TONB-RELATED"/>
    <property type="match status" value="1"/>
</dbReference>
<dbReference type="NCBIfam" id="TIGR01352">
    <property type="entry name" value="tonB_Cterm"/>
    <property type="match status" value="1"/>
</dbReference>
<dbReference type="GO" id="GO:0031992">
    <property type="term" value="F:energy transducer activity"/>
    <property type="evidence" value="ECO:0007669"/>
    <property type="project" value="TreeGrafter"/>
</dbReference>
<evidence type="ECO:0000313" key="13">
    <source>
        <dbReference type="Proteomes" id="UP000033067"/>
    </source>
</evidence>
<dbReference type="InterPro" id="IPR037682">
    <property type="entry name" value="TonB_C"/>
</dbReference>
<protein>
    <recommendedName>
        <fullName evidence="11">TonB C-terminal domain-containing protein</fullName>
    </recommendedName>
</protein>
<dbReference type="KEGG" id="psuw:WQ53_14840"/>
<accession>A0A0E3Z406</accession>